<dbReference type="PANTHER" id="PTHR12209">
    <property type="entry name" value="NON-SPECIFIC SERINE/THREONINE PROTEIN KINASE"/>
    <property type="match status" value="1"/>
</dbReference>
<accession>A0A316U6L7</accession>
<feature type="coiled-coil region" evidence="10">
    <location>
        <begin position="110"/>
        <end position="137"/>
    </location>
</feature>
<keyword evidence="3" id="KW-0808">Transferase</keyword>
<gene>
    <name evidence="13" type="ORF">BCV69DRAFT_290135</name>
</gene>
<sequence length="267" mass="29254">MTLPSDPTDATTSPASTSSSSALPPLEPILVKYRFPKTYRHPSLTASLTASRTVAEVRALVRCTRGGVNVPRVKMVDEKVGIVAMEWIDGKSVRELLGGGDEGDEVAQVEVGATEAREQATEEARQEEDEVWSDEEQIFLMSLVARQLALMHAADVIHGDLTTSNMMVRSEAAVAPLATQSSLPVPASVHQKEVLLIDFGLSHTSPAAEDKAVDLYVLQRAFTSTHPHSTHLFQRILDVYATENPWKEISRKLDDARLRGRKRSMVG</sequence>
<dbReference type="GO" id="GO:0000408">
    <property type="term" value="C:EKC/KEOPS complex"/>
    <property type="evidence" value="ECO:0007669"/>
    <property type="project" value="TreeGrafter"/>
</dbReference>
<keyword evidence="4" id="KW-0819">tRNA processing</keyword>
<evidence type="ECO:0000259" key="12">
    <source>
        <dbReference type="PROSITE" id="PS50011"/>
    </source>
</evidence>
<feature type="region of interest" description="Disordered" evidence="11">
    <location>
        <begin position="1"/>
        <end position="23"/>
    </location>
</feature>
<dbReference type="InterPro" id="IPR008266">
    <property type="entry name" value="Tyr_kinase_AS"/>
</dbReference>
<keyword evidence="14" id="KW-1185">Reference proteome</keyword>
<evidence type="ECO:0000256" key="3">
    <source>
        <dbReference type="ARBA" id="ARBA00022679"/>
    </source>
</evidence>
<keyword evidence="5" id="KW-0547">Nucleotide-binding</keyword>
<evidence type="ECO:0000256" key="1">
    <source>
        <dbReference type="ARBA" id="ARBA00010630"/>
    </source>
</evidence>
<evidence type="ECO:0000256" key="6">
    <source>
        <dbReference type="ARBA" id="ARBA00022777"/>
    </source>
</evidence>
<dbReference type="Proteomes" id="UP000245942">
    <property type="component" value="Unassembled WGS sequence"/>
</dbReference>
<dbReference type="PROSITE" id="PS50011">
    <property type="entry name" value="PROTEIN_KINASE_DOM"/>
    <property type="match status" value="1"/>
</dbReference>
<dbReference type="Gene3D" id="1.10.510.10">
    <property type="entry name" value="Transferase(Phosphotransferase) domain 1"/>
    <property type="match status" value="1"/>
</dbReference>
<dbReference type="EC" id="2.7.11.1" evidence="2"/>
<dbReference type="InterPro" id="IPR011009">
    <property type="entry name" value="Kinase-like_dom_sf"/>
</dbReference>
<comment type="catalytic activity">
    <reaction evidence="8">
        <text>L-threonyl-[protein] + ATP = O-phospho-L-threonyl-[protein] + ADP + H(+)</text>
        <dbReference type="Rhea" id="RHEA:46608"/>
        <dbReference type="Rhea" id="RHEA-COMP:11060"/>
        <dbReference type="Rhea" id="RHEA-COMP:11605"/>
        <dbReference type="ChEBI" id="CHEBI:15378"/>
        <dbReference type="ChEBI" id="CHEBI:30013"/>
        <dbReference type="ChEBI" id="CHEBI:30616"/>
        <dbReference type="ChEBI" id="CHEBI:61977"/>
        <dbReference type="ChEBI" id="CHEBI:456216"/>
        <dbReference type="EC" id="2.7.11.1"/>
    </reaction>
</comment>
<dbReference type="OrthoDB" id="3399at2759"/>
<keyword evidence="7" id="KW-0067">ATP-binding</keyword>
<dbReference type="GeneID" id="37015433"/>
<keyword evidence="6" id="KW-0418">Kinase</keyword>
<feature type="domain" description="Protein kinase" evidence="12">
    <location>
        <begin position="1"/>
        <end position="267"/>
    </location>
</feature>
<evidence type="ECO:0000313" key="13">
    <source>
        <dbReference type="EMBL" id="PWN20862.1"/>
    </source>
</evidence>
<dbReference type="PROSITE" id="PS00109">
    <property type="entry name" value="PROTEIN_KINASE_TYR"/>
    <property type="match status" value="1"/>
</dbReference>
<dbReference type="RefSeq" id="XP_025348022.1">
    <property type="nucleotide sequence ID" value="XM_025493699.1"/>
</dbReference>
<evidence type="ECO:0000256" key="2">
    <source>
        <dbReference type="ARBA" id="ARBA00012513"/>
    </source>
</evidence>
<comment type="similarity">
    <text evidence="1">Belongs to the protein kinase superfamily. BUD32 family.</text>
</comment>
<proteinExistence type="inferred from homology"/>
<evidence type="ECO:0000256" key="8">
    <source>
        <dbReference type="ARBA" id="ARBA00047899"/>
    </source>
</evidence>
<dbReference type="GO" id="GO:0004674">
    <property type="term" value="F:protein serine/threonine kinase activity"/>
    <property type="evidence" value="ECO:0007669"/>
    <property type="project" value="UniProtKB-EC"/>
</dbReference>
<dbReference type="Pfam" id="PF06293">
    <property type="entry name" value="Kdo"/>
    <property type="match status" value="1"/>
</dbReference>
<protein>
    <recommendedName>
        <fullName evidence="2">non-specific serine/threonine protein kinase</fullName>
        <ecNumber evidence="2">2.7.11.1</ecNumber>
    </recommendedName>
</protein>
<dbReference type="GO" id="GO:0005634">
    <property type="term" value="C:nucleus"/>
    <property type="evidence" value="ECO:0007669"/>
    <property type="project" value="TreeGrafter"/>
</dbReference>
<evidence type="ECO:0000256" key="9">
    <source>
        <dbReference type="ARBA" id="ARBA00048679"/>
    </source>
</evidence>
<evidence type="ECO:0000256" key="7">
    <source>
        <dbReference type="ARBA" id="ARBA00022840"/>
    </source>
</evidence>
<dbReference type="GO" id="GO:0005829">
    <property type="term" value="C:cytosol"/>
    <property type="evidence" value="ECO:0007669"/>
    <property type="project" value="TreeGrafter"/>
</dbReference>
<dbReference type="Gene3D" id="3.30.200.20">
    <property type="entry name" value="Phosphorylase Kinase, domain 1"/>
    <property type="match status" value="1"/>
</dbReference>
<dbReference type="STRING" id="1684307.A0A316U6L7"/>
<evidence type="ECO:0000256" key="11">
    <source>
        <dbReference type="SAM" id="MobiDB-lite"/>
    </source>
</evidence>
<comment type="catalytic activity">
    <reaction evidence="9">
        <text>L-seryl-[protein] + ATP = O-phospho-L-seryl-[protein] + ADP + H(+)</text>
        <dbReference type="Rhea" id="RHEA:17989"/>
        <dbReference type="Rhea" id="RHEA-COMP:9863"/>
        <dbReference type="Rhea" id="RHEA-COMP:11604"/>
        <dbReference type="ChEBI" id="CHEBI:15378"/>
        <dbReference type="ChEBI" id="CHEBI:29999"/>
        <dbReference type="ChEBI" id="CHEBI:30616"/>
        <dbReference type="ChEBI" id="CHEBI:83421"/>
        <dbReference type="ChEBI" id="CHEBI:456216"/>
        <dbReference type="EC" id="2.7.11.1"/>
    </reaction>
</comment>
<evidence type="ECO:0000256" key="5">
    <source>
        <dbReference type="ARBA" id="ARBA00022741"/>
    </source>
</evidence>
<evidence type="ECO:0000256" key="10">
    <source>
        <dbReference type="SAM" id="Coils"/>
    </source>
</evidence>
<dbReference type="EMBL" id="KZ819326">
    <property type="protein sequence ID" value="PWN20862.1"/>
    <property type="molecule type" value="Genomic_DNA"/>
</dbReference>
<dbReference type="InterPro" id="IPR000719">
    <property type="entry name" value="Prot_kinase_dom"/>
</dbReference>
<dbReference type="SUPFAM" id="SSF56112">
    <property type="entry name" value="Protein kinase-like (PK-like)"/>
    <property type="match status" value="1"/>
</dbReference>
<dbReference type="GO" id="GO:0070525">
    <property type="term" value="P:tRNA threonylcarbamoyladenosine metabolic process"/>
    <property type="evidence" value="ECO:0007669"/>
    <property type="project" value="TreeGrafter"/>
</dbReference>
<dbReference type="AlphaFoldDB" id="A0A316U6L7"/>
<keyword evidence="10" id="KW-0175">Coiled coil</keyword>
<dbReference type="GO" id="GO:0005524">
    <property type="term" value="F:ATP binding"/>
    <property type="evidence" value="ECO:0007669"/>
    <property type="project" value="UniProtKB-KW"/>
</dbReference>
<name>A0A316U6L7_9BASI</name>
<evidence type="ECO:0000313" key="14">
    <source>
        <dbReference type="Proteomes" id="UP000245942"/>
    </source>
</evidence>
<dbReference type="PANTHER" id="PTHR12209:SF0">
    <property type="entry name" value="EKC_KEOPS COMPLEX SUBUNIT TP53RK"/>
    <property type="match status" value="1"/>
</dbReference>
<organism evidence="13 14">
    <name type="scientific">Pseudomicrostroma glucosiphilum</name>
    <dbReference type="NCBI Taxonomy" id="1684307"/>
    <lineage>
        <taxon>Eukaryota</taxon>
        <taxon>Fungi</taxon>
        <taxon>Dikarya</taxon>
        <taxon>Basidiomycota</taxon>
        <taxon>Ustilaginomycotina</taxon>
        <taxon>Exobasidiomycetes</taxon>
        <taxon>Microstromatales</taxon>
        <taxon>Microstromatales incertae sedis</taxon>
        <taxon>Pseudomicrostroma</taxon>
    </lineage>
</organism>
<reference evidence="13 14" key="1">
    <citation type="journal article" date="2018" name="Mol. Biol. Evol.">
        <title>Broad Genomic Sampling Reveals a Smut Pathogenic Ancestry of the Fungal Clade Ustilaginomycotina.</title>
        <authorList>
            <person name="Kijpornyongpan T."/>
            <person name="Mondo S.J."/>
            <person name="Barry K."/>
            <person name="Sandor L."/>
            <person name="Lee J."/>
            <person name="Lipzen A."/>
            <person name="Pangilinan J."/>
            <person name="LaButti K."/>
            <person name="Hainaut M."/>
            <person name="Henrissat B."/>
            <person name="Grigoriev I.V."/>
            <person name="Spatafora J.W."/>
            <person name="Aime M.C."/>
        </authorList>
    </citation>
    <scope>NUCLEOTIDE SEQUENCE [LARGE SCALE GENOMIC DNA]</scope>
    <source>
        <strain evidence="13 14">MCA 4718</strain>
    </source>
</reference>
<dbReference type="GO" id="GO:0008033">
    <property type="term" value="P:tRNA processing"/>
    <property type="evidence" value="ECO:0007669"/>
    <property type="project" value="UniProtKB-KW"/>
</dbReference>
<evidence type="ECO:0000256" key="4">
    <source>
        <dbReference type="ARBA" id="ARBA00022694"/>
    </source>
</evidence>